<evidence type="ECO:0000256" key="9">
    <source>
        <dbReference type="SAM" id="SignalP"/>
    </source>
</evidence>
<sequence>MHKLLMLVPMALLSMYSWAQVKVEGSVTDAADGQPLSGATVLIKGKTGGASTNSAGKFSITVPNDNAILVFSSLGFVTKEVPVKGQATFNITLSREESELRSVVVTALNIKRQKGALGYAVAEATAKDIAGFGETNAMQSLAGKLAGVSITGTTAGPTGSSRITIRGVRELLGNNQPLYVIDGVPAVNGNIGSADQNGGFDLGDGLSDLNPNDVESITVLKGASAAVLYGSRALNGVVLITTKSGRGRKGLGVEFSSNMTIDRVNTKLDEVQKLYGQGNNGLTPRTVGDAPNIVDSWGPRYTEVDSILQRDGTKRPYKYLEDNMKGFFRNGVTWMNTVAVTGGNENANMRFSYSNISNTDVNPKAGFSRNTFSLRGELKVTEKLTVEAKGNLLLEDVTNRPALTDDVNNIGNGLLSIAGNFDQAWLKNYQNEDGSYINYTGNPYRANPYWTINKTTNNSDKKRVGGALTAKYQFNEKLSAQVSAGTDFYTFNFENFYDKYTPSRDGGVLQLRSISMKEENYQAMINYVTPLFGDFKLNAMAGGNLMRARNTNREITGQEIVEPGKNIIANFKSIRVIDAPAGNTSRAIHSVFGNAEFSWRDQVFVNFQARNDWSSTLPPSNWSYFYPSLDLSWVVSKSLDLSNTPVSYAKLRASFGKVGSDAIPGSADFYYALTGLTFDGKPMGEILGTTVPNDNIKPTFKVSQELGAEIGFLKDRLSVDFTWYNEETKDAIVILPIASSSGYNDALLNAATLKNQGVEILVRATPVKLSDFRWDLSFNYARNRNKVVKLAEGLETFTIAQARWAGATITGDVGEKFGSIYGVDFTYNDKGEMIIAGDGKPVYSSTPMLLGNTTPDWTGGITNSFTWRGLELRAVIDIRVGGDLFSMSNLNMYGQGTAPATLPGRDGWNEYSREIRAWQDGGSVGAEPTQQNRGYIAPGAKDDGTPNDVAISPSVYWRSVSETTPRPFIYDGGFVKLRDIGLNYTLPKSLYKRVPVQNITVGLIGRNLWIISKNTPNIDPESNYNNGNGQGFEYGSLPGRKRYGFNVLIKL</sequence>
<gene>
    <name evidence="11" type="ORF">EV199_1422</name>
</gene>
<keyword evidence="6 7" id="KW-0998">Cell outer membrane</keyword>
<evidence type="ECO:0000259" key="10">
    <source>
        <dbReference type="Pfam" id="PF07715"/>
    </source>
</evidence>
<evidence type="ECO:0000256" key="1">
    <source>
        <dbReference type="ARBA" id="ARBA00004571"/>
    </source>
</evidence>
<name>A0A4Q7N257_9BACT</name>
<evidence type="ECO:0000256" key="5">
    <source>
        <dbReference type="ARBA" id="ARBA00023136"/>
    </source>
</evidence>
<dbReference type="Gene3D" id="2.60.40.1120">
    <property type="entry name" value="Carboxypeptidase-like, regulatory domain"/>
    <property type="match status" value="1"/>
</dbReference>
<dbReference type="EMBL" id="SGXA01000001">
    <property type="protein sequence ID" value="RZS75553.1"/>
    <property type="molecule type" value="Genomic_DNA"/>
</dbReference>
<comment type="caution">
    <text evidence="11">The sequence shown here is derived from an EMBL/GenBank/DDBJ whole genome shotgun (WGS) entry which is preliminary data.</text>
</comment>
<evidence type="ECO:0000256" key="8">
    <source>
        <dbReference type="SAM" id="MobiDB-lite"/>
    </source>
</evidence>
<feature type="chain" id="PRO_5020940604" evidence="9">
    <location>
        <begin position="20"/>
        <end position="1051"/>
    </location>
</feature>
<keyword evidence="12" id="KW-1185">Reference proteome</keyword>
<dbReference type="Gene3D" id="2.40.170.20">
    <property type="entry name" value="TonB-dependent receptor, beta-barrel domain"/>
    <property type="match status" value="1"/>
</dbReference>
<keyword evidence="9" id="KW-0732">Signal</keyword>
<dbReference type="Proteomes" id="UP000293874">
    <property type="component" value="Unassembled WGS sequence"/>
</dbReference>
<reference evidence="11 12" key="1">
    <citation type="submission" date="2019-02" db="EMBL/GenBank/DDBJ databases">
        <title>Genomic Encyclopedia of Type Strains, Phase IV (KMG-IV): sequencing the most valuable type-strain genomes for metagenomic binning, comparative biology and taxonomic classification.</title>
        <authorList>
            <person name="Goeker M."/>
        </authorList>
    </citation>
    <scope>NUCLEOTIDE SEQUENCE [LARGE SCALE GENOMIC DNA]</scope>
    <source>
        <strain evidence="11 12">DSM 18116</strain>
    </source>
</reference>
<dbReference type="Gene3D" id="2.170.130.10">
    <property type="entry name" value="TonB-dependent receptor, plug domain"/>
    <property type="match status" value="1"/>
</dbReference>
<protein>
    <submittedName>
        <fullName evidence="11">TonB-linked SusC/RagA family outer membrane protein</fullName>
    </submittedName>
</protein>
<dbReference type="SUPFAM" id="SSF56935">
    <property type="entry name" value="Porins"/>
    <property type="match status" value="1"/>
</dbReference>
<dbReference type="GO" id="GO:0009279">
    <property type="term" value="C:cell outer membrane"/>
    <property type="evidence" value="ECO:0007669"/>
    <property type="project" value="UniProtKB-SubCell"/>
</dbReference>
<dbReference type="Pfam" id="PF13715">
    <property type="entry name" value="CarbopepD_reg_2"/>
    <property type="match status" value="1"/>
</dbReference>
<dbReference type="OrthoDB" id="9768177at2"/>
<keyword evidence="2 7" id="KW-0813">Transport</keyword>
<dbReference type="PROSITE" id="PS52016">
    <property type="entry name" value="TONB_DEPENDENT_REC_3"/>
    <property type="match status" value="1"/>
</dbReference>
<dbReference type="InterPro" id="IPR037066">
    <property type="entry name" value="Plug_dom_sf"/>
</dbReference>
<dbReference type="InterPro" id="IPR023997">
    <property type="entry name" value="TonB-dep_OMP_SusC/RagA_CS"/>
</dbReference>
<keyword evidence="4 7" id="KW-0812">Transmembrane</keyword>
<dbReference type="NCBIfam" id="TIGR04057">
    <property type="entry name" value="SusC_RagA_signa"/>
    <property type="match status" value="1"/>
</dbReference>
<dbReference type="RefSeq" id="WP_130539916.1">
    <property type="nucleotide sequence ID" value="NZ_CP042431.1"/>
</dbReference>
<dbReference type="AlphaFoldDB" id="A0A4Q7N257"/>
<dbReference type="InterPro" id="IPR008969">
    <property type="entry name" value="CarboxyPept-like_regulatory"/>
</dbReference>
<dbReference type="InterPro" id="IPR036942">
    <property type="entry name" value="Beta-barrel_TonB_sf"/>
</dbReference>
<evidence type="ECO:0000256" key="3">
    <source>
        <dbReference type="ARBA" id="ARBA00022452"/>
    </source>
</evidence>
<evidence type="ECO:0000256" key="6">
    <source>
        <dbReference type="ARBA" id="ARBA00023237"/>
    </source>
</evidence>
<proteinExistence type="inferred from homology"/>
<evidence type="ECO:0000313" key="11">
    <source>
        <dbReference type="EMBL" id="RZS75553.1"/>
    </source>
</evidence>
<comment type="subcellular location">
    <subcellularLocation>
        <location evidence="1 7">Cell outer membrane</location>
        <topology evidence="1 7">Multi-pass membrane protein</topology>
    </subcellularLocation>
</comment>
<feature type="domain" description="TonB-dependent receptor plug" evidence="10">
    <location>
        <begin position="120"/>
        <end position="237"/>
    </location>
</feature>
<evidence type="ECO:0000256" key="7">
    <source>
        <dbReference type="PROSITE-ProRule" id="PRU01360"/>
    </source>
</evidence>
<comment type="similarity">
    <text evidence="7">Belongs to the TonB-dependent receptor family.</text>
</comment>
<dbReference type="InterPro" id="IPR012910">
    <property type="entry name" value="Plug_dom"/>
</dbReference>
<evidence type="ECO:0000256" key="2">
    <source>
        <dbReference type="ARBA" id="ARBA00022448"/>
    </source>
</evidence>
<keyword evidence="5 7" id="KW-0472">Membrane</keyword>
<keyword evidence="3 7" id="KW-1134">Transmembrane beta strand</keyword>
<feature type="region of interest" description="Disordered" evidence="8">
    <location>
        <begin position="921"/>
        <end position="946"/>
    </location>
</feature>
<organism evidence="11 12">
    <name type="scientific">Pseudobacter ginsenosidimutans</name>
    <dbReference type="NCBI Taxonomy" id="661488"/>
    <lineage>
        <taxon>Bacteria</taxon>
        <taxon>Pseudomonadati</taxon>
        <taxon>Bacteroidota</taxon>
        <taxon>Chitinophagia</taxon>
        <taxon>Chitinophagales</taxon>
        <taxon>Chitinophagaceae</taxon>
        <taxon>Pseudobacter</taxon>
    </lineage>
</organism>
<dbReference type="Pfam" id="PF07715">
    <property type="entry name" value="Plug"/>
    <property type="match status" value="1"/>
</dbReference>
<evidence type="ECO:0000256" key="4">
    <source>
        <dbReference type="ARBA" id="ARBA00022692"/>
    </source>
</evidence>
<dbReference type="SUPFAM" id="SSF49464">
    <property type="entry name" value="Carboxypeptidase regulatory domain-like"/>
    <property type="match status" value="1"/>
</dbReference>
<feature type="signal peptide" evidence="9">
    <location>
        <begin position="1"/>
        <end position="19"/>
    </location>
</feature>
<evidence type="ECO:0000313" key="12">
    <source>
        <dbReference type="Proteomes" id="UP000293874"/>
    </source>
</evidence>
<dbReference type="InterPro" id="IPR023996">
    <property type="entry name" value="TonB-dep_OMP_SusC/RagA"/>
</dbReference>
<dbReference type="InterPro" id="IPR039426">
    <property type="entry name" value="TonB-dep_rcpt-like"/>
</dbReference>
<accession>A0A4Q7N257</accession>
<dbReference type="NCBIfam" id="TIGR04056">
    <property type="entry name" value="OMP_RagA_SusC"/>
    <property type="match status" value="1"/>
</dbReference>